<dbReference type="GO" id="GO:0006950">
    <property type="term" value="P:response to stress"/>
    <property type="evidence" value="ECO:0007669"/>
    <property type="project" value="UniProtKB-ARBA"/>
</dbReference>
<dbReference type="AlphaFoldDB" id="A0A346NSI4"/>
<sequence length="176" mass="20520">MKRFNEPDHATPAIQPLSQTDKQQVNAIIDELLQQANKAYNVRFKRPAISWRRAGKNAGSANLTQNRINFNPVLFAHNREAFFSQVVVHELCHILVHQHYGRVRPHGPQWQKMMEETFGVPARVTHSFDLTPLQLTTYAYRCKCGPVELSVRRHNKVVRQQQSYYCRRCKQTLEPV</sequence>
<dbReference type="SMART" id="SM00731">
    <property type="entry name" value="SprT"/>
    <property type="match status" value="1"/>
</dbReference>
<keyword evidence="2" id="KW-0378">Hydrolase</keyword>
<protein>
    <submittedName>
        <fullName evidence="2">SprT family zinc-dependent metalloprotease</fullName>
    </submittedName>
</protein>
<name>A0A346NSI4_9ALTE</name>
<evidence type="ECO:0000313" key="2">
    <source>
        <dbReference type="EMBL" id="AXR08491.1"/>
    </source>
</evidence>
<dbReference type="Gene3D" id="3.30.2010.10">
    <property type="entry name" value="Metalloproteases ('zincins'), catalytic domain"/>
    <property type="match status" value="1"/>
</dbReference>
<keyword evidence="2" id="KW-0645">Protease</keyword>
<reference evidence="2 3" key="1">
    <citation type="submission" date="2018-08" db="EMBL/GenBank/DDBJ databases">
        <title>Salinimonas sediminis sp. nov., a piezophilic bacterium isolated from a deep-sea sediment sample from the New Britain Trench.</title>
        <authorList>
            <person name="Cao J."/>
        </authorList>
    </citation>
    <scope>NUCLEOTIDE SEQUENCE [LARGE SCALE GENOMIC DNA]</scope>
    <source>
        <strain evidence="2 3">N102</strain>
    </source>
</reference>
<dbReference type="EMBL" id="CP031769">
    <property type="protein sequence ID" value="AXR08491.1"/>
    <property type="molecule type" value="Genomic_DNA"/>
</dbReference>
<gene>
    <name evidence="2" type="ORF">D0Y50_11010</name>
</gene>
<evidence type="ECO:0000259" key="1">
    <source>
        <dbReference type="SMART" id="SM00731"/>
    </source>
</evidence>
<dbReference type="GO" id="GO:0008237">
    <property type="term" value="F:metallopeptidase activity"/>
    <property type="evidence" value="ECO:0007669"/>
    <property type="project" value="UniProtKB-KW"/>
</dbReference>
<dbReference type="OrthoDB" id="267364at2"/>
<accession>A0A346NSI4</accession>
<proteinExistence type="predicted"/>
<dbReference type="InterPro" id="IPR035240">
    <property type="entry name" value="SprT_Zn_ribbon"/>
</dbReference>
<keyword evidence="2" id="KW-0482">Metalloprotease</keyword>
<dbReference type="PANTHER" id="PTHR38773">
    <property type="entry name" value="PROTEIN SPRT"/>
    <property type="match status" value="1"/>
</dbReference>
<dbReference type="GO" id="GO:0006508">
    <property type="term" value="P:proteolysis"/>
    <property type="evidence" value="ECO:0007669"/>
    <property type="project" value="UniProtKB-KW"/>
</dbReference>
<dbReference type="NCBIfam" id="NF003421">
    <property type="entry name" value="PRK04860.1"/>
    <property type="match status" value="1"/>
</dbReference>
<feature type="domain" description="SprT-like" evidence="1">
    <location>
        <begin position="27"/>
        <end position="176"/>
    </location>
</feature>
<dbReference type="RefSeq" id="WP_117318734.1">
    <property type="nucleotide sequence ID" value="NZ_CP031769.1"/>
</dbReference>
<keyword evidence="3" id="KW-1185">Reference proteome</keyword>
<dbReference type="Proteomes" id="UP000262073">
    <property type="component" value="Chromosome"/>
</dbReference>
<dbReference type="KEGG" id="salm:D0Y50_11010"/>
<evidence type="ECO:0000313" key="3">
    <source>
        <dbReference type="Proteomes" id="UP000262073"/>
    </source>
</evidence>
<dbReference type="Pfam" id="PF10263">
    <property type="entry name" value="SprT-like"/>
    <property type="match status" value="1"/>
</dbReference>
<dbReference type="InterPro" id="IPR006640">
    <property type="entry name" value="SprT-like_domain"/>
</dbReference>
<dbReference type="Pfam" id="PF17283">
    <property type="entry name" value="Zn_ribbon_SprT"/>
    <property type="match status" value="1"/>
</dbReference>
<dbReference type="PANTHER" id="PTHR38773:SF1">
    <property type="entry name" value="PROTEIN SPRT"/>
    <property type="match status" value="1"/>
</dbReference>
<organism evidence="2 3">
    <name type="scientific">Salinimonas sediminis</name>
    <dbReference type="NCBI Taxonomy" id="2303538"/>
    <lineage>
        <taxon>Bacteria</taxon>
        <taxon>Pseudomonadati</taxon>
        <taxon>Pseudomonadota</taxon>
        <taxon>Gammaproteobacteria</taxon>
        <taxon>Alteromonadales</taxon>
        <taxon>Alteromonadaceae</taxon>
        <taxon>Alteromonas/Salinimonas group</taxon>
        <taxon>Salinimonas</taxon>
    </lineage>
</organism>